<dbReference type="EMBL" id="JANBUN010000088">
    <property type="protein sequence ID" value="KAJ2807077.1"/>
    <property type="molecule type" value="Genomic_DNA"/>
</dbReference>
<organism evidence="1 2">
    <name type="scientific">Coemansia helicoidea</name>
    <dbReference type="NCBI Taxonomy" id="1286919"/>
    <lineage>
        <taxon>Eukaryota</taxon>
        <taxon>Fungi</taxon>
        <taxon>Fungi incertae sedis</taxon>
        <taxon>Zoopagomycota</taxon>
        <taxon>Kickxellomycotina</taxon>
        <taxon>Kickxellomycetes</taxon>
        <taxon>Kickxellales</taxon>
        <taxon>Kickxellaceae</taxon>
        <taxon>Coemansia</taxon>
    </lineage>
</organism>
<keyword evidence="2" id="KW-1185">Reference proteome</keyword>
<evidence type="ECO:0000313" key="1">
    <source>
        <dbReference type="EMBL" id="KAJ2807077.1"/>
    </source>
</evidence>
<evidence type="ECO:0000313" key="2">
    <source>
        <dbReference type="Proteomes" id="UP001140087"/>
    </source>
</evidence>
<accession>A0ACC1LGF6</accession>
<reference evidence="1" key="1">
    <citation type="submission" date="2022-07" db="EMBL/GenBank/DDBJ databases">
        <title>Phylogenomic reconstructions and comparative analyses of Kickxellomycotina fungi.</title>
        <authorList>
            <person name="Reynolds N.K."/>
            <person name="Stajich J.E."/>
            <person name="Barry K."/>
            <person name="Grigoriev I.V."/>
            <person name="Crous P."/>
            <person name="Smith M.E."/>
        </authorList>
    </citation>
    <scope>NUCLEOTIDE SEQUENCE</scope>
    <source>
        <strain evidence="1">BCRC 34780</strain>
    </source>
</reference>
<gene>
    <name evidence="1" type="primary">RRP36</name>
    <name evidence="1" type="ORF">H4R21_000622</name>
</gene>
<sequence>MAKKFEQYSSDEDSSDASDAELLRDDNSSSEGGSGSGSDSEPEESANEREAERARQLEDVPFDQLIRMRQKQAAGQAKPALGAKDRARVRAEAKRALRRQLGKESESSDEAGSGTGHASDSGEEDSDDSGPEEAVATGGSSARQHTDKTADLHRASRKMPTMMSSKRPVGRFRQVVDMPQGRTRDPRFDSLSGHLNEDLFEKSYAFLDDQRKQEMGELKKQARVLKSKSPAEAARAQRALETMQSQEAARQQKKRVQELKRKHRKMETEAVKQGKKPYFLGQRELKELEAAQKFGSLTGPKLDKFLEKRRKRNAAKDHRRMPYQRRDE</sequence>
<protein>
    <submittedName>
        <fullName evidence="1">rRNA biogenesis protein rrp36</fullName>
    </submittedName>
</protein>
<dbReference type="Proteomes" id="UP001140087">
    <property type="component" value="Unassembled WGS sequence"/>
</dbReference>
<name>A0ACC1LGF6_9FUNG</name>
<comment type="caution">
    <text evidence="1">The sequence shown here is derived from an EMBL/GenBank/DDBJ whole genome shotgun (WGS) entry which is preliminary data.</text>
</comment>
<proteinExistence type="predicted"/>